<dbReference type="RefSeq" id="WP_139985535.1">
    <property type="nucleotide sequence ID" value="NZ_DAMDJA010000047.1"/>
</dbReference>
<dbReference type="AlphaFoldDB" id="A0A5C5BHA1"/>
<dbReference type="InterPro" id="IPR016169">
    <property type="entry name" value="FAD-bd_PCMH_sub2"/>
</dbReference>
<dbReference type="Gene3D" id="3.30.465.10">
    <property type="match status" value="1"/>
</dbReference>
<dbReference type="OrthoDB" id="3574189at2"/>
<keyword evidence="3" id="KW-1185">Reference proteome</keyword>
<dbReference type="PROSITE" id="PS51387">
    <property type="entry name" value="FAD_PCMH"/>
    <property type="match status" value="1"/>
</dbReference>
<dbReference type="PANTHER" id="PTHR42659">
    <property type="entry name" value="XANTHINE DEHYDROGENASE SUBUNIT C-RELATED"/>
    <property type="match status" value="1"/>
</dbReference>
<organism evidence="2 3">
    <name type="scientific">Miniimonas arenae</name>
    <dbReference type="NCBI Taxonomy" id="676201"/>
    <lineage>
        <taxon>Bacteria</taxon>
        <taxon>Bacillati</taxon>
        <taxon>Actinomycetota</taxon>
        <taxon>Actinomycetes</taxon>
        <taxon>Micrococcales</taxon>
        <taxon>Beutenbergiaceae</taxon>
        <taxon>Miniimonas</taxon>
    </lineage>
</organism>
<dbReference type="InterPro" id="IPR016166">
    <property type="entry name" value="FAD-bd_PCMH"/>
</dbReference>
<dbReference type="InterPro" id="IPR002346">
    <property type="entry name" value="Mopterin_DH_FAD-bd"/>
</dbReference>
<evidence type="ECO:0000259" key="1">
    <source>
        <dbReference type="PROSITE" id="PS51387"/>
    </source>
</evidence>
<dbReference type="InterPro" id="IPR036318">
    <property type="entry name" value="FAD-bd_PCMH-like_sf"/>
</dbReference>
<dbReference type="EMBL" id="VENP01000002">
    <property type="protein sequence ID" value="TNU76974.1"/>
    <property type="molecule type" value="Genomic_DNA"/>
</dbReference>
<sequence>MDLTAVREYRVARTRADLALAPGEVLLAGGTWLYSEANTHVTGLVDLTGMDWVPYERTPDGLTVAATCTIAELLRAEPDPAWRAWPLLDAAANALLASWKVWNVATVGGNVARSFAAGALIAWAVTLDAQALVWRADGTEARLAVEHLVTGNGTNALDGGVLRALEVPDRALRGRTALRKIALNALGRSGAVVTGRADDDGARTYVVTGAVERPAVLRYPSPVPADRLRTDVDALAGWFTDAHGSADWRRAVAAELAVRVRADLEDAS</sequence>
<reference evidence="2 3" key="1">
    <citation type="submission" date="2019-06" db="EMBL/GenBank/DDBJ databases">
        <title>Draft genome sequence of Miniimonas arenae KCTC 19750T isolated from sea sand.</title>
        <authorList>
            <person name="Park S.-J."/>
        </authorList>
    </citation>
    <scope>NUCLEOTIDE SEQUENCE [LARGE SCALE GENOMIC DNA]</scope>
    <source>
        <strain evidence="2 3">KCTC 19750</strain>
    </source>
</reference>
<dbReference type="GO" id="GO:0071949">
    <property type="term" value="F:FAD binding"/>
    <property type="evidence" value="ECO:0007669"/>
    <property type="project" value="InterPro"/>
</dbReference>
<dbReference type="Pfam" id="PF00941">
    <property type="entry name" value="FAD_binding_5"/>
    <property type="match status" value="1"/>
</dbReference>
<gene>
    <name evidence="2" type="ORF">FH969_01075</name>
</gene>
<dbReference type="Proteomes" id="UP000313849">
    <property type="component" value="Unassembled WGS sequence"/>
</dbReference>
<accession>A0A5C5BHA1</accession>
<evidence type="ECO:0000313" key="3">
    <source>
        <dbReference type="Proteomes" id="UP000313849"/>
    </source>
</evidence>
<name>A0A5C5BHA1_9MICO</name>
<dbReference type="PANTHER" id="PTHR42659:SF9">
    <property type="entry name" value="XANTHINE DEHYDROGENASE FAD-BINDING SUBUNIT XDHB-RELATED"/>
    <property type="match status" value="1"/>
</dbReference>
<comment type="caution">
    <text evidence="2">The sequence shown here is derived from an EMBL/GenBank/DDBJ whole genome shotgun (WGS) entry which is preliminary data.</text>
</comment>
<dbReference type="GO" id="GO:0016491">
    <property type="term" value="F:oxidoreductase activity"/>
    <property type="evidence" value="ECO:0007669"/>
    <property type="project" value="InterPro"/>
</dbReference>
<dbReference type="SUPFAM" id="SSF56176">
    <property type="entry name" value="FAD-binding/transporter-associated domain-like"/>
    <property type="match status" value="1"/>
</dbReference>
<evidence type="ECO:0000313" key="2">
    <source>
        <dbReference type="EMBL" id="TNU76974.1"/>
    </source>
</evidence>
<protein>
    <submittedName>
        <fullName evidence="2">FAD-binding molybdopterin dehydrogenase</fullName>
    </submittedName>
</protein>
<dbReference type="InterPro" id="IPR051312">
    <property type="entry name" value="Diverse_Substr_Oxidored"/>
</dbReference>
<proteinExistence type="predicted"/>
<feature type="domain" description="FAD-binding PCMH-type" evidence="1">
    <location>
        <begin position="1"/>
        <end position="172"/>
    </location>
</feature>